<keyword evidence="1" id="KW-0472">Membrane</keyword>
<dbReference type="AlphaFoldDB" id="A0A097AP23"/>
<accession>A0A097AP23</accession>
<evidence type="ECO:0000313" key="2">
    <source>
        <dbReference type="EMBL" id="AIS51556.1"/>
    </source>
</evidence>
<evidence type="ECO:0000313" key="3">
    <source>
        <dbReference type="Proteomes" id="UP000029669"/>
    </source>
</evidence>
<organism evidence="2 3">
    <name type="scientific">Thermoanaerobacter kivui</name>
    <name type="common">Acetogenium kivui</name>
    <dbReference type="NCBI Taxonomy" id="2325"/>
    <lineage>
        <taxon>Bacteria</taxon>
        <taxon>Bacillati</taxon>
        <taxon>Bacillota</taxon>
        <taxon>Clostridia</taxon>
        <taxon>Thermoanaerobacterales</taxon>
        <taxon>Thermoanaerobacteraceae</taxon>
        <taxon>Thermoanaerobacter</taxon>
    </lineage>
</organism>
<keyword evidence="1" id="KW-1133">Transmembrane helix</keyword>
<name>A0A097AP23_THEKI</name>
<gene>
    <name evidence="2" type="ORF">TKV_c03520</name>
</gene>
<evidence type="ECO:0000256" key="1">
    <source>
        <dbReference type="SAM" id="Phobius"/>
    </source>
</evidence>
<protein>
    <submittedName>
        <fullName evidence="2">Uncharacterized protein</fullName>
    </submittedName>
</protein>
<reference evidence="3" key="1">
    <citation type="journal article" date="2015" name="Genome Announc.">
        <title>Whole-Genome Sequences of 80 Environmental and Clinical Isolates of Burkholderia pseudomallei.</title>
        <authorList>
            <person name="Johnson S.L."/>
            <person name="Baker A.L."/>
            <person name="Chain P.S."/>
            <person name="Currie B.J."/>
            <person name="Daligault H.E."/>
            <person name="Davenport K.W."/>
            <person name="Davis C.B."/>
            <person name="Inglis T.J."/>
            <person name="Kaestli M."/>
            <person name="Koren S."/>
            <person name="Mayo M."/>
            <person name="Merritt A.J."/>
            <person name="Price E.P."/>
            <person name="Sarovich D.S."/>
            <person name="Warner J."/>
            <person name="Rosovitz M.J."/>
        </authorList>
    </citation>
    <scope>NUCLEOTIDE SEQUENCE [LARGE SCALE GENOMIC DNA]</scope>
    <source>
        <strain evidence="3">DSM 2030</strain>
    </source>
</reference>
<dbReference type="Proteomes" id="UP000029669">
    <property type="component" value="Chromosome"/>
</dbReference>
<proteinExistence type="predicted"/>
<dbReference type="KEGG" id="tki:TKV_c03520"/>
<keyword evidence="3" id="KW-1185">Reference proteome</keyword>
<dbReference type="HOGENOM" id="CLU_3085739_0_0_9"/>
<sequence length="52" mass="6080">MTYVKPTIQTLGFNNINLNKMMEFTGNWSYILLPNIVIVQTYAITLTLYSYE</sequence>
<keyword evidence="1" id="KW-0812">Transmembrane</keyword>
<dbReference type="EMBL" id="CP009170">
    <property type="protein sequence ID" value="AIS51556.1"/>
    <property type="molecule type" value="Genomic_DNA"/>
</dbReference>
<feature type="transmembrane region" description="Helical" evidence="1">
    <location>
        <begin position="28"/>
        <end position="51"/>
    </location>
</feature>